<dbReference type="InterPro" id="IPR001360">
    <property type="entry name" value="Glyco_hydro_1"/>
</dbReference>
<evidence type="ECO:0000313" key="8">
    <source>
        <dbReference type="EMBL" id="MBP1994252.1"/>
    </source>
</evidence>
<dbReference type="GO" id="GO:0008422">
    <property type="term" value="F:beta-glucosidase activity"/>
    <property type="evidence" value="ECO:0007669"/>
    <property type="project" value="UniProtKB-EC"/>
</dbReference>
<feature type="active site" description="Nucleophile" evidence="5">
    <location>
        <position position="353"/>
    </location>
</feature>
<comment type="caution">
    <text evidence="8">The sequence shown here is derived from an EMBL/GenBank/DDBJ whole genome shotgun (WGS) entry which is preliminary data.</text>
</comment>
<dbReference type="PRINTS" id="PR00131">
    <property type="entry name" value="GLHYDRLASE1"/>
</dbReference>
<organism evidence="8 9">
    <name type="scientific">Paenibacillus eucommiae</name>
    <dbReference type="NCBI Taxonomy" id="1355755"/>
    <lineage>
        <taxon>Bacteria</taxon>
        <taxon>Bacillati</taxon>
        <taxon>Bacillota</taxon>
        <taxon>Bacilli</taxon>
        <taxon>Bacillales</taxon>
        <taxon>Paenibacillaceae</taxon>
        <taxon>Paenibacillus</taxon>
    </lineage>
</organism>
<dbReference type="PROSITE" id="PS00653">
    <property type="entry name" value="GLYCOSYL_HYDROL_F1_2"/>
    <property type="match status" value="1"/>
</dbReference>
<dbReference type="Proteomes" id="UP001519287">
    <property type="component" value="Unassembled WGS sequence"/>
</dbReference>
<dbReference type="InterPro" id="IPR017853">
    <property type="entry name" value="GH"/>
</dbReference>
<sequence>MIRFEFPPSFLWGAASSSFQIEGAAEEGGRGPSIWDAAARDYPERFWNGHSPQTAADFYHHFVEDIKGMKELGLTSFRLSLSWSRIIPQGLGEINEAGLIFYDQVINELLAAGIEPFVDLYHWDLPQALSDNGGFKNPQIVTDFARYAEICFKRFGDRVKRWSTMNEPSVMAFASYRDGVYPPFETDMESALLAAHHMILMHYEAVRMYRSLGLTGEIGAVIAVVPVYPHTHSPNDRAAAQRQFDFVCGWWLQPMLEGSYPASVLECPEVGALMPAAFRQQLLQSFEPMDMIGLNYYSPARCAYDPAAFLQATDVRNFYAQSDYGFLTYPQGFYDILVYVKEKYNNPKVYITENGIGQDTVNQETERLLQDDERISYVREHLRELSRAIRQGCNVHGYYHWSYLDDYEATSGYRYRFGLVHVDFLTQSRAFKRSWYYYQSVITERAVD</sequence>
<dbReference type="Gene3D" id="3.20.20.80">
    <property type="entry name" value="Glycosidases"/>
    <property type="match status" value="1"/>
</dbReference>
<keyword evidence="3 7" id="KW-0378">Hydrolase</keyword>
<evidence type="ECO:0000256" key="7">
    <source>
        <dbReference type="RuleBase" id="RU004468"/>
    </source>
</evidence>
<evidence type="ECO:0000313" key="9">
    <source>
        <dbReference type="Proteomes" id="UP001519287"/>
    </source>
</evidence>
<reference evidence="8 9" key="1">
    <citation type="submission" date="2021-03" db="EMBL/GenBank/DDBJ databases">
        <title>Genomic Encyclopedia of Type Strains, Phase IV (KMG-IV): sequencing the most valuable type-strain genomes for metagenomic binning, comparative biology and taxonomic classification.</title>
        <authorList>
            <person name="Goeker M."/>
        </authorList>
    </citation>
    <scope>NUCLEOTIDE SEQUENCE [LARGE SCALE GENOMIC DNA]</scope>
    <source>
        <strain evidence="8 9">DSM 26048</strain>
    </source>
</reference>
<dbReference type="RefSeq" id="WP_209976098.1">
    <property type="nucleotide sequence ID" value="NZ_JAGGLB010000024.1"/>
</dbReference>
<proteinExistence type="inferred from homology"/>
<gene>
    <name evidence="8" type="ORF">J2Z66_005888</name>
</gene>
<comment type="similarity">
    <text evidence="1 6">Belongs to the glycosyl hydrolase 1 family.</text>
</comment>
<dbReference type="InterPro" id="IPR018120">
    <property type="entry name" value="Glyco_hydro_1_AS"/>
</dbReference>
<keyword evidence="4 7" id="KW-0326">Glycosidase</keyword>
<evidence type="ECO:0000256" key="3">
    <source>
        <dbReference type="ARBA" id="ARBA00022801"/>
    </source>
</evidence>
<accession>A0ABS4J331</accession>
<evidence type="ECO:0000256" key="4">
    <source>
        <dbReference type="ARBA" id="ARBA00023295"/>
    </source>
</evidence>
<dbReference type="Pfam" id="PF00232">
    <property type="entry name" value="Glyco_hydro_1"/>
    <property type="match status" value="1"/>
</dbReference>
<evidence type="ECO:0000256" key="1">
    <source>
        <dbReference type="ARBA" id="ARBA00010838"/>
    </source>
</evidence>
<dbReference type="SUPFAM" id="SSF51445">
    <property type="entry name" value="(Trans)glycosidases"/>
    <property type="match status" value="1"/>
</dbReference>
<dbReference type="PROSITE" id="PS00572">
    <property type="entry name" value="GLYCOSYL_HYDROL_F1_1"/>
    <property type="match status" value="1"/>
</dbReference>
<dbReference type="InterPro" id="IPR033132">
    <property type="entry name" value="GH_1_N_CS"/>
</dbReference>
<keyword evidence="9" id="KW-1185">Reference proteome</keyword>
<evidence type="ECO:0000256" key="2">
    <source>
        <dbReference type="ARBA" id="ARBA00012744"/>
    </source>
</evidence>
<evidence type="ECO:0000256" key="6">
    <source>
        <dbReference type="RuleBase" id="RU003690"/>
    </source>
</evidence>
<dbReference type="EMBL" id="JAGGLB010000024">
    <property type="protein sequence ID" value="MBP1994252.1"/>
    <property type="molecule type" value="Genomic_DNA"/>
</dbReference>
<dbReference type="EC" id="3.2.1.21" evidence="2"/>
<dbReference type="PANTHER" id="PTHR10353">
    <property type="entry name" value="GLYCOSYL HYDROLASE"/>
    <property type="match status" value="1"/>
</dbReference>
<dbReference type="PANTHER" id="PTHR10353:SF36">
    <property type="entry name" value="LP05116P"/>
    <property type="match status" value="1"/>
</dbReference>
<protein>
    <recommendedName>
        <fullName evidence="2">beta-glucosidase</fullName>
        <ecNumber evidence="2">3.2.1.21</ecNumber>
    </recommendedName>
</protein>
<name>A0ABS4J331_9BACL</name>
<evidence type="ECO:0000256" key="5">
    <source>
        <dbReference type="PROSITE-ProRule" id="PRU10055"/>
    </source>
</evidence>